<dbReference type="Pfam" id="PF19038">
    <property type="entry name" value="Fuz_longin_3"/>
    <property type="match status" value="1"/>
</dbReference>
<organism evidence="5 6">
    <name type="scientific">Diploptera punctata</name>
    <name type="common">Pacific beetle cockroach</name>
    <dbReference type="NCBI Taxonomy" id="6984"/>
    <lineage>
        <taxon>Eukaryota</taxon>
        <taxon>Metazoa</taxon>
        <taxon>Ecdysozoa</taxon>
        <taxon>Arthropoda</taxon>
        <taxon>Hexapoda</taxon>
        <taxon>Insecta</taxon>
        <taxon>Pterygota</taxon>
        <taxon>Neoptera</taxon>
        <taxon>Polyneoptera</taxon>
        <taxon>Dictyoptera</taxon>
        <taxon>Blattodea</taxon>
        <taxon>Blaberoidea</taxon>
        <taxon>Blaberidae</taxon>
        <taxon>Diplopterinae</taxon>
        <taxon>Diploptera</taxon>
    </lineage>
</organism>
<feature type="domain" description="FUZ/MON1/HPS1 first Longin" evidence="2">
    <location>
        <begin position="2"/>
        <end position="146"/>
    </location>
</feature>
<sequence>MKCIMIFDNLNDIVYSKYDKKFCKHMRRVGKEHNFVLDEKEDDELDADVLMQMFSVLVASHRIMSCEFGNSYTSVQCDGGANIVFDEFRDYTSIINSVNTVSSMQQNLAVCVALTKHLCGPHINMLKRNKPRAMLLSRLLDTWCQLKDCDQAFLVEAVEQLMVNDDLTSASLKALQDAVDKLKTVTEFNRIHAMLLVENKFLSLFSSKGSQELSASDIMFASVLCEALFLPPAGCDAGTESEESSGDEFYSPQSSPQHSPAQIRKEYHDLQLDGDCSDGVMSQLAVLTSADTTYIPTVIHISSIVDGVLLLLIFELLNFHYAVSCGLHESLQAVNGFLNTPQKEIDLLKYAFDNIEVGIKKILDGLKKTRHLPAQLENCHRKLQSKWEYTRRKYQEFVKTSDNQSYLILESSVMQLRDLFKNLAQVSFFDSAAMSVGRDAVLAVAGTVQHRLGSLTINKYLEEFPGLVHFVYIDRTNHRITAPSLDFNSEETTSLTKRKIWAMVDFARSHLQEGQTAVMWKDTTFNYAYFLWFEDGSAAPMKPKVSPAIAVKSFPRPGILRGDFYKKLVDVCFPKSSPYKIHVYELYCIHLGLATSTCVLEQSRRLAATIWEVTGMPTNPLDLL</sequence>
<dbReference type="Proteomes" id="UP001233999">
    <property type="component" value="Unassembled WGS sequence"/>
</dbReference>
<feature type="domain" description="FUZ/MON1/HPS1 third Longin" evidence="4">
    <location>
        <begin position="466"/>
        <end position="612"/>
    </location>
</feature>
<comment type="caution">
    <text evidence="5">The sequence shown here is derived from an EMBL/GenBank/DDBJ whole genome shotgun (WGS) entry which is preliminary data.</text>
</comment>
<accession>A0AAD8A5A1</accession>
<evidence type="ECO:0000259" key="3">
    <source>
        <dbReference type="Pfam" id="PF19037"/>
    </source>
</evidence>
<dbReference type="AlphaFoldDB" id="A0AAD8A5A1"/>
<reference evidence="5" key="1">
    <citation type="journal article" date="2023" name="IScience">
        <title>Live-bearing cockroach genome reveals convergent evolutionary mechanisms linked to viviparity in insects and beyond.</title>
        <authorList>
            <person name="Fouks B."/>
            <person name="Harrison M.C."/>
            <person name="Mikhailova A.A."/>
            <person name="Marchal E."/>
            <person name="English S."/>
            <person name="Carruthers M."/>
            <person name="Jennings E.C."/>
            <person name="Chiamaka E.L."/>
            <person name="Frigard R.A."/>
            <person name="Pippel M."/>
            <person name="Attardo G.M."/>
            <person name="Benoit J.B."/>
            <person name="Bornberg-Bauer E."/>
            <person name="Tobe S.S."/>
        </authorList>
    </citation>
    <scope>NUCLEOTIDE SEQUENCE</scope>
    <source>
        <strain evidence="5">Stay&amp;Tobe</strain>
    </source>
</reference>
<dbReference type="InterPro" id="IPR043971">
    <property type="entry name" value="FUZ/MON1/HPS1_longin_2"/>
</dbReference>
<dbReference type="GO" id="GO:0031085">
    <property type="term" value="C:BLOC-3 complex"/>
    <property type="evidence" value="ECO:0007669"/>
    <property type="project" value="TreeGrafter"/>
</dbReference>
<dbReference type="Pfam" id="PF19037">
    <property type="entry name" value="Fuz_longin_2"/>
    <property type="match status" value="1"/>
</dbReference>
<evidence type="ECO:0000313" key="5">
    <source>
        <dbReference type="EMBL" id="KAJ9592246.1"/>
    </source>
</evidence>
<feature type="compositionally biased region" description="Low complexity" evidence="1">
    <location>
        <begin position="251"/>
        <end position="262"/>
    </location>
</feature>
<feature type="domain" description="FUZ/MON1/HPS1 second Longin" evidence="3">
    <location>
        <begin position="189"/>
        <end position="242"/>
    </location>
</feature>
<dbReference type="GO" id="GO:0016192">
    <property type="term" value="P:vesicle-mediated transport"/>
    <property type="evidence" value="ECO:0007669"/>
    <property type="project" value="InterPro"/>
</dbReference>
<evidence type="ECO:0000259" key="4">
    <source>
        <dbReference type="Pfam" id="PF19038"/>
    </source>
</evidence>
<dbReference type="PANTHER" id="PTHR12761:SF1">
    <property type="entry name" value="BLOC-3 COMPLEX MEMBER HPS1"/>
    <property type="match status" value="1"/>
</dbReference>
<gene>
    <name evidence="5" type="ORF">L9F63_001247</name>
</gene>
<evidence type="ECO:0000259" key="2">
    <source>
        <dbReference type="Pfam" id="PF19036"/>
    </source>
</evidence>
<evidence type="ECO:0000313" key="6">
    <source>
        <dbReference type="Proteomes" id="UP001233999"/>
    </source>
</evidence>
<protein>
    <recommendedName>
        <fullName evidence="7">Hermansky-Pudlak syndrome 1</fullName>
    </recommendedName>
</protein>
<dbReference type="EMBL" id="JASPKZ010003843">
    <property type="protein sequence ID" value="KAJ9592246.1"/>
    <property type="molecule type" value="Genomic_DNA"/>
</dbReference>
<dbReference type="InterPro" id="IPR043970">
    <property type="entry name" value="FUZ/MON1/HPS1_longin_3"/>
</dbReference>
<evidence type="ECO:0000256" key="1">
    <source>
        <dbReference type="SAM" id="MobiDB-lite"/>
    </source>
</evidence>
<reference evidence="5" key="2">
    <citation type="submission" date="2023-05" db="EMBL/GenBank/DDBJ databases">
        <authorList>
            <person name="Fouks B."/>
        </authorList>
    </citation>
    <scope>NUCLEOTIDE SEQUENCE</scope>
    <source>
        <strain evidence="5">Stay&amp;Tobe</strain>
        <tissue evidence="5">Testes</tissue>
    </source>
</reference>
<keyword evidence="6" id="KW-1185">Reference proteome</keyword>
<feature type="region of interest" description="Disordered" evidence="1">
    <location>
        <begin position="236"/>
        <end position="262"/>
    </location>
</feature>
<dbReference type="GO" id="GO:0005085">
    <property type="term" value="F:guanyl-nucleotide exchange factor activity"/>
    <property type="evidence" value="ECO:0007669"/>
    <property type="project" value="TreeGrafter"/>
</dbReference>
<proteinExistence type="predicted"/>
<dbReference type="InterPro" id="IPR026053">
    <property type="entry name" value="HPS1"/>
</dbReference>
<evidence type="ECO:0008006" key="7">
    <source>
        <dbReference type="Google" id="ProtNLM"/>
    </source>
</evidence>
<dbReference type="Pfam" id="PF19036">
    <property type="entry name" value="Fuz_longin_1"/>
    <property type="match status" value="1"/>
</dbReference>
<dbReference type="PANTHER" id="PTHR12761">
    <property type="entry name" value="HERMANSKY-PUDLAK SYNDROME PROTEIN 1"/>
    <property type="match status" value="1"/>
</dbReference>
<dbReference type="InterPro" id="IPR043972">
    <property type="entry name" value="FUZ/MON1/HPS1_longin_1"/>
</dbReference>
<name>A0AAD8A5A1_DIPPU</name>